<dbReference type="GO" id="GO:0009279">
    <property type="term" value="C:cell outer membrane"/>
    <property type="evidence" value="ECO:0007669"/>
    <property type="project" value="UniProtKB-SubCell"/>
</dbReference>
<dbReference type="PANTHER" id="PTHR30026">
    <property type="entry name" value="OUTER MEMBRANE PROTEIN TOLC"/>
    <property type="match status" value="1"/>
</dbReference>
<comment type="subcellular location">
    <subcellularLocation>
        <location evidence="1">Cell outer membrane</location>
    </subcellularLocation>
</comment>
<comment type="similarity">
    <text evidence="2">Belongs to the outer membrane factor (OMF) (TC 1.B.17) family.</text>
</comment>
<evidence type="ECO:0000313" key="9">
    <source>
        <dbReference type="EMBL" id="MCW3787215.1"/>
    </source>
</evidence>
<organism evidence="9 10">
    <name type="scientific">Plebeiibacterium sediminum</name>
    <dbReference type="NCBI Taxonomy" id="2992112"/>
    <lineage>
        <taxon>Bacteria</taxon>
        <taxon>Pseudomonadati</taxon>
        <taxon>Bacteroidota</taxon>
        <taxon>Bacteroidia</taxon>
        <taxon>Marinilabiliales</taxon>
        <taxon>Marinilabiliaceae</taxon>
        <taxon>Plebeiibacterium</taxon>
    </lineage>
</organism>
<dbReference type="RefSeq" id="WP_301190779.1">
    <property type="nucleotide sequence ID" value="NZ_JAPDPJ010000025.1"/>
</dbReference>
<name>A0AAE3SF81_9BACT</name>
<evidence type="ECO:0000256" key="2">
    <source>
        <dbReference type="ARBA" id="ARBA00007613"/>
    </source>
</evidence>
<proteinExistence type="inferred from homology"/>
<dbReference type="EMBL" id="JAPDPJ010000025">
    <property type="protein sequence ID" value="MCW3787215.1"/>
    <property type="molecule type" value="Genomic_DNA"/>
</dbReference>
<evidence type="ECO:0000256" key="5">
    <source>
        <dbReference type="ARBA" id="ARBA00022692"/>
    </source>
</evidence>
<dbReference type="InterPro" id="IPR051906">
    <property type="entry name" value="TolC-like"/>
</dbReference>
<dbReference type="PANTHER" id="PTHR30026:SF20">
    <property type="entry name" value="OUTER MEMBRANE PROTEIN TOLC"/>
    <property type="match status" value="1"/>
</dbReference>
<gene>
    <name evidence="9" type="ORF">OM075_12100</name>
</gene>
<accession>A0AAE3SF81</accession>
<dbReference type="AlphaFoldDB" id="A0AAE3SF81"/>
<evidence type="ECO:0000256" key="7">
    <source>
        <dbReference type="ARBA" id="ARBA00023237"/>
    </source>
</evidence>
<dbReference type="Pfam" id="PF02321">
    <property type="entry name" value="OEP"/>
    <property type="match status" value="1"/>
</dbReference>
<feature type="signal peptide" evidence="8">
    <location>
        <begin position="1"/>
        <end position="19"/>
    </location>
</feature>
<evidence type="ECO:0000256" key="6">
    <source>
        <dbReference type="ARBA" id="ARBA00023136"/>
    </source>
</evidence>
<keyword evidence="6" id="KW-0472">Membrane</keyword>
<keyword evidence="4" id="KW-1134">Transmembrane beta strand</keyword>
<dbReference type="Gene3D" id="1.20.1600.10">
    <property type="entry name" value="Outer membrane efflux proteins (OEP)"/>
    <property type="match status" value="1"/>
</dbReference>
<dbReference type="InterPro" id="IPR003423">
    <property type="entry name" value="OMP_efflux"/>
</dbReference>
<keyword evidence="10" id="KW-1185">Reference proteome</keyword>
<sequence>MKNIIFTLFFCFGFSLLYAQENSLDSISINIQQAWERSDAFSKEIKQANIHQQIGKTKILDAKRKWAPTIEAEARFGKLTNIPIFVDGLTKDPEYIPLANHNSYGAGVNANFNIYDGGKVKNGVKTAESRSLMLQYVSEATYSEVHYKVAEYYLDILRSKEFVKIIEKNIARNNERLEQVIELYEHGVVLKSDLLRAQLQLSQQKINLHSMKNNIEIASQNLNMLLGYEDDQPLKLSDSIGIELSELDKIYSDYVVLAMQQSPLKKMAETEITLSELHEKDVHAEKLPKISMFGEYSYSYPQNRWYPYAPAGYMLGMAGVRMSYNISSLYMNKHKASAAKLDIQQQIVAKENTEEVLRNRIKTAYKRFLEDKENIEVGLISIEQAQENYRIVNQTYFNQLALLTDLLEADAQLLQAQFDLVNNYVSARLHYYQLLKITGQL</sequence>
<evidence type="ECO:0000256" key="8">
    <source>
        <dbReference type="SAM" id="SignalP"/>
    </source>
</evidence>
<evidence type="ECO:0000313" key="10">
    <source>
        <dbReference type="Proteomes" id="UP001209229"/>
    </source>
</evidence>
<comment type="caution">
    <text evidence="9">The sequence shown here is derived from an EMBL/GenBank/DDBJ whole genome shotgun (WGS) entry which is preliminary data.</text>
</comment>
<protein>
    <submittedName>
        <fullName evidence="9">TolC family protein</fullName>
    </submittedName>
</protein>
<evidence type="ECO:0000256" key="4">
    <source>
        <dbReference type="ARBA" id="ARBA00022452"/>
    </source>
</evidence>
<keyword evidence="7" id="KW-0998">Cell outer membrane</keyword>
<dbReference type="GO" id="GO:1990281">
    <property type="term" value="C:efflux pump complex"/>
    <property type="evidence" value="ECO:0007669"/>
    <property type="project" value="TreeGrafter"/>
</dbReference>
<dbReference type="Proteomes" id="UP001209229">
    <property type="component" value="Unassembled WGS sequence"/>
</dbReference>
<keyword evidence="3" id="KW-0813">Transport</keyword>
<keyword evidence="5" id="KW-0812">Transmembrane</keyword>
<dbReference type="GO" id="GO:0015562">
    <property type="term" value="F:efflux transmembrane transporter activity"/>
    <property type="evidence" value="ECO:0007669"/>
    <property type="project" value="InterPro"/>
</dbReference>
<evidence type="ECO:0000256" key="1">
    <source>
        <dbReference type="ARBA" id="ARBA00004442"/>
    </source>
</evidence>
<dbReference type="GO" id="GO:0015288">
    <property type="term" value="F:porin activity"/>
    <property type="evidence" value="ECO:0007669"/>
    <property type="project" value="TreeGrafter"/>
</dbReference>
<dbReference type="SUPFAM" id="SSF56954">
    <property type="entry name" value="Outer membrane efflux proteins (OEP)"/>
    <property type="match status" value="1"/>
</dbReference>
<evidence type="ECO:0000256" key="3">
    <source>
        <dbReference type="ARBA" id="ARBA00022448"/>
    </source>
</evidence>
<feature type="chain" id="PRO_5042168325" evidence="8">
    <location>
        <begin position="20"/>
        <end position="441"/>
    </location>
</feature>
<keyword evidence="8" id="KW-0732">Signal</keyword>
<reference evidence="9" key="1">
    <citation type="submission" date="2022-10" db="EMBL/GenBank/DDBJ databases">
        <authorList>
            <person name="Yu W.X."/>
        </authorList>
    </citation>
    <scope>NUCLEOTIDE SEQUENCE</scope>
    <source>
        <strain evidence="9">AAT</strain>
    </source>
</reference>